<feature type="domain" description="STT3/PglB/AglB core" evidence="18">
    <location>
        <begin position="531"/>
        <end position="607"/>
    </location>
</feature>
<evidence type="ECO:0000259" key="17">
    <source>
        <dbReference type="Pfam" id="PF02516"/>
    </source>
</evidence>
<keyword evidence="8 19" id="KW-0808">Transferase</keyword>
<comment type="pathway">
    <text evidence="4">Protein modification; protein glycosylation.</text>
</comment>
<keyword evidence="14" id="KW-0464">Manganese</keyword>
<evidence type="ECO:0000256" key="7">
    <source>
        <dbReference type="ARBA" id="ARBA00022676"/>
    </source>
</evidence>
<feature type="transmembrane region" description="Helical" evidence="16">
    <location>
        <begin position="195"/>
        <end position="228"/>
    </location>
</feature>
<comment type="cofactor">
    <cofactor evidence="2">
        <name>Mg(2+)</name>
        <dbReference type="ChEBI" id="CHEBI:18420"/>
    </cofactor>
</comment>
<dbReference type="OrthoDB" id="10261066at2759"/>
<evidence type="ECO:0000259" key="18">
    <source>
        <dbReference type="Pfam" id="PF21436"/>
    </source>
</evidence>
<evidence type="ECO:0000256" key="11">
    <source>
        <dbReference type="ARBA" id="ARBA00022842"/>
    </source>
</evidence>
<dbReference type="AlphaFoldDB" id="A0A9W5TF26"/>
<evidence type="ECO:0000256" key="4">
    <source>
        <dbReference type="ARBA" id="ARBA00004922"/>
    </source>
</evidence>
<evidence type="ECO:0000256" key="13">
    <source>
        <dbReference type="ARBA" id="ARBA00023136"/>
    </source>
</evidence>
<comment type="cofactor">
    <cofactor evidence="1">
        <name>Mn(2+)</name>
        <dbReference type="ChEBI" id="CHEBI:29035"/>
    </cofactor>
</comment>
<evidence type="ECO:0000256" key="3">
    <source>
        <dbReference type="ARBA" id="ARBA00004127"/>
    </source>
</evidence>
<feature type="transmembrane region" description="Helical" evidence="16">
    <location>
        <begin position="469"/>
        <end position="489"/>
    </location>
</feature>
<evidence type="ECO:0000256" key="16">
    <source>
        <dbReference type="SAM" id="Phobius"/>
    </source>
</evidence>
<feature type="transmembrane region" description="Helical" evidence="16">
    <location>
        <begin position="414"/>
        <end position="433"/>
    </location>
</feature>
<dbReference type="Proteomes" id="UP001057455">
    <property type="component" value="Unassembled WGS sequence"/>
</dbReference>
<keyword evidence="13 16" id="KW-0472">Membrane</keyword>
<keyword evidence="9 16" id="KW-0812">Transmembrane</keyword>
<evidence type="ECO:0000256" key="14">
    <source>
        <dbReference type="ARBA" id="ARBA00023211"/>
    </source>
</evidence>
<dbReference type="PANTHER" id="PTHR13872">
    <property type="entry name" value="DOLICHYL-DIPHOSPHOOLIGOSACCHARIDE--PROTEIN GLYCOSYLTRANSFERASE SUBUNIT"/>
    <property type="match status" value="1"/>
</dbReference>
<protein>
    <recommendedName>
        <fullName evidence="6">dolichyl-diphosphooligosaccharide--protein glycotransferase</fullName>
        <ecNumber evidence="6">2.4.99.18</ecNumber>
    </recommendedName>
</protein>
<dbReference type="GO" id="GO:0012505">
    <property type="term" value="C:endomembrane system"/>
    <property type="evidence" value="ECO:0007669"/>
    <property type="project" value="UniProtKB-SubCell"/>
</dbReference>
<evidence type="ECO:0000256" key="15">
    <source>
        <dbReference type="ARBA" id="ARBA00048829"/>
    </source>
</evidence>
<evidence type="ECO:0000256" key="12">
    <source>
        <dbReference type="ARBA" id="ARBA00022989"/>
    </source>
</evidence>
<feature type="transmembrane region" description="Helical" evidence="16">
    <location>
        <begin position="86"/>
        <end position="106"/>
    </location>
</feature>
<comment type="subcellular location">
    <subcellularLocation>
        <location evidence="3">Endomembrane system</location>
        <topology evidence="3">Multi-pass membrane protein</topology>
    </subcellularLocation>
</comment>
<feature type="transmembrane region" description="Helical" evidence="16">
    <location>
        <begin position="386"/>
        <end position="407"/>
    </location>
</feature>
<feature type="transmembrane region" description="Helical" evidence="16">
    <location>
        <begin position="240"/>
        <end position="261"/>
    </location>
</feature>
<feature type="transmembrane region" description="Helical" evidence="16">
    <location>
        <begin position="267"/>
        <end position="285"/>
    </location>
</feature>
<dbReference type="InterPro" id="IPR048307">
    <property type="entry name" value="STT3_N"/>
</dbReference>
<reference evidence="19" key="1">
    <citation type="submission" date="2019-12" db="EMBL/GenBank/DDBJ databases">
        <title>Genome sequence of Babesia ovis.</title>
        <authorList>
            <person name="Yamagishi J."/>
            <person name="Sevinc F."/>
            <person name="Xuan X."/>
        </authorList>
    </citation>
    <scope>NUCLEOTIDE SEQUENCE</scope>
    <source>
        <strain evidence="19">Selcuk</strain>
    </source>
</reference>
<gene>
    <name evidence="19" type="ORF">BaOVIS_029730</name>
</gene>
<evidence type="ECO:0000256" key="6">
    <source>
        <dbReference type="ARBA" id="ARBA00012605"/>
    </source>
</evidence>
<feature type="transmembrane region" description="Helical" evidence="16">
    <location>
        <begin position="439"/>
        <end position="457"/>
    </location>
</feature>
<feature type="transmembrane region" description="Helical" evidence="16">
    <location>
        <begin position="326"/>
        <end position="345"/>
    </location>
</feature>
<dbReference type="GO" id="GO:0004579">
    <property type="term" value="F:dolichyl-diphosphooligosaccharide-protein glycotransferase activity"/>
    <property type="evidence" value="ECO:0007669"/>
    <property type="project" value="UniProtKB-EC"/>
</dbReference>
<dbReference type="InterPro" id="IPR048999">
    <property type="entry name" value="STT3-PglB_core"/>
</dbReference>
<evidence type="ECO:0000313" key="19">
    <source>
        <dbReference type="EMBL" id="GFE55569.1"/>
    </source>
</evidence>
<dbReference type="GO" id="GO:0016020">
    <property type="term" value="C:membrane"/>
    <property type="evidence" value="ECO:0007669"/>
    <property type="project" value="InterPro"/>
</dbReference>
<evidence type="ECO:0000256" key="2">
    <source>
        <dbReference type="ARBA" id="ARBA00001946"/>
    </source>
</evidence>
<evidence type="ECO:0000256" key="5">
    <source>
        <dbReference type="ARBA" id="ARBA00010810"/>
    </source>
</evidence>
<feature type="domain" description="Oligosaccharyl transferase STT3 N-terminal" evidence="17">
    <location>
        <begin position="18"/>
        <end position="447"/>
    </location>
</feature>
<accession>A0A9W5TF26</accession>
<dbReference type="Pfam" id="PF21436">
    <property type="entry name" value="STT3-PglB_core"/>
    <property type="match status" value="1"/>
</dbReference>
<feature type="transmembrane region" description="Helical" evidence="16">
    <location>
        <begin position="113"/>
        <end position="133"/>
    </location>
</feature>
<evidence type="ECO:0000313" key="20">
    <source>
        <dbReference type="Proteomes" id="UP001057455"/>
    </source>
</evidence>
<evidence type="ECO:0000256" key="9">
    <source>
        <dbReference type="ARBA" id="ARBA00022692"/>
    </source>
</evidence>
<dbReference type="InterPro" id="IPR003674">
    <property type="entry name" value="Oligo_trans_STT3"/>
</dbReference>
<dbReference type="EMBL" id="BLIY01000022">
    <property type="protein sequence ID" value="GFE55569.1"/>
    <property type="molecule type" value="Genomic_DNA"/>
</dbReference>
<keyword evidence="10" id="KW-0479">Metal-binding</keyword>
<dbReference type="PANTHER" id="PTHR13872:SF1">
    <property type="entry name" value="DOLICHYL-DIPHOSPHOOLIGOSACCHARIDE--PROTEIN GLYCOSYLTRANSFERASE SUBUNIT STT3B"/>
    <property type="match status" value="1"/>
</dbReference>
<dbReference type="Gene3D" id="3.40.50.12610">
    <property type="match status" value="1"/>
</dbReference>
<comment type="catalytic activity">
    <reaction evidence="15">
        <text>a di-trans,poly-cis-dolichyl diphosphooligosaccharide + L-asparaginyl-[protein] = N(4)-(oligosaccharide-(1-&gt;4)-N-acetyl-beta-D-glucosaminyl-(1-&gt;4)-N-acetyl-beta-D-glucosaminyl)-L-asparaginyl-[protein] + a di-trans,poly-cis-dolichyl diphosphate + H(+)</text>
        <dbReference type="Rhea" id="RHEA:22980"/>
        <dbReference type="Rhea" id="RHEA-COMP:12804"/>
        <dbReference type="Rhea" id="RHEA-COMP:12805"/>
        <dbReference type="Rhea" id="RHEA-COMP:19506"/>
        <dbReference type="Rhea" id="RHEA-COMP:19509"/>
        <dbReference type="ChEBI" id="CHEBI:15378"/>
        <dbReference type="ChEBI" id="CHEBI:50347"/>
        <dbReference type="ChEBI" id="CHEBI:57497"/>
        <dbReference type="ChEBI" id="CHEBI:57570"/>
        <dbReference type="ChEBI" id="CHEBI:132529"/>
        <dbReference type="EC" id="2.4.99.18"/>
    </reaction>
</comment>
<evidence type="ECO:0000256" key="1">
    <source>
        <dbReference type="ARBA" id="ARBA00001936"/>
    </source>
</evidence>
<dbReference type="GO" id="GO:0046872">
    <property type="term" value="F:metal ion binding"/>
    <property type="evidence" value="ECO:0007669"/>
    <property type="project" value="UniProtKB-KW"/>
</dbReference>
<name>A0A9W5TF26_BABOV</name>
<keyword evidence="20" id="KW-1185">Reference proteome</keyword>
<feature type="transmembrane region" description="Helical" evidence="16">
    <location>
        <begin position="21"/>
        <end position="39"/>
    </location>
</feature>
<keyword evidence="7" id="KW-0328">Glycosyltransferase</keyword>
<feature type="transmembrane region" description="Helical" evidence="16">
    <location>
        <begin position="164"/>
        <end position="183"/>
    </location>
</feature>
<sequence>MDGGNGFKGAHRWATDSRITLVLIAVYGFLIRIFSTVKYEVMLHEYDSHFNYNCAQYMVKHGIRQFLDYFDTGSWYPIGRHVGRSVYPGIMLLAYVIHTLLQYIGVDADLKTICVFIPPAFSIVTVYAVYLLAWEISNYDPAALASAFFISAMPAMLSRTAAGFYDYESIAIPLVVFVWYTWLRAVRTQILLLSVASAVVTFLLALSWGGYIFVLNMIACFTLAAMVFRLEAESASIVYVVYYVISLTLCFSVPVISYSVLGSLEMTLPHLVFAVTLITIWCCHIRNKDIGVDGITLMHQRKPQNNHASTRQVRYGSLLYQMIHRVLGFGLVLAPFVAVVWLLMIRKLTTSKTTLTGRLLSVINPYVAKESNPLVASIAEHQPTKWVNLVTDFWITLVYNPIGLYVCLVRNMDIGYIALVIYGLIAAYLTSAMVRLGVLFAPAAAMLSGLGLSYTLYSCARSKKRGIPVVTSVAITAIFMMGCITHGTWMASNIYSRPSIVTSWHSPKHGKIVQDDFRDAYTWIKYNTPPESVVMAWWDYGYQLRQMANRSVLTDNNTSNNQQIAITGLIFASEERDAYKMLKLLNVDYVMVVYGGIAKHEMDDMVKFMWMSKIAATEFPQVHDARFSKKEGRQRWQRTLLYKLCKHGLEELEGGRKEGSNASTISLEYFCEVFSSSNRLVRIYRVNDHIGSESTH</sequence>
<comment type="caution">
    <text evidence="19">The sequence shown here is derived from an EMBL/GenBank/DDBJ whole genome shotgun (WGS) entry which is preliminary data.</text>
</comment>
<proteinExistence type="inferred from homology"/>
<keyword evidence="11" id="KW-0460">Magnesium</keyword>
<dbReference type="EC" id="2.4.99.18" evidence="6"/>
<comment type="similarity">
    <text evidence="5">Belongs to the STT3 family.</text>
</comment>
<keyword evidence="12 16" id="KW-1133">Transmembrane helix</keyword>
<evidence type="ECO:0000256" key="8">
    <source>
        <dbReference type="ARBA" id="ARBA00022679"/>
    </source>
</evidence>
<organism evidence="19 20">
    <name type="scientific">Babesia ovis</name>
    <dbReference type="NCBI Taxonomy" id="5869"/>
    <lineage>
        <taxon>Eukaryota</taxon>
        <taxon>Sar</taxon>
        <taxon>Alveolata</taxon>
        <taxon>Apicomplexa</taxon>
        <taxon>Aconoidasida</taxon>
        <taxon>Piroplasmida</taxon>
        <taxon>Babesiidae</taxon>
        <taxon>Babesia</taxon>
    </lineage>
</organism>
<evidence type="ECO:0000256" key="10">
    <source>
        <dbReference type="ARBA" id="ARBA00022723"/>
    </source>
</evidence>
<dbReference type="Pfam" id="PF02516">
    <property type="entry name" value="STT3"/>
    <property type="match status" value="1"/>
</dbReference>